<proteinExistence type="predicted"/>
<dbReference type="EMBL" id="VOAH01000006">
    <property type="protein sequence ID" value="TVP40672.1"/>
    <property type="molecule type" value="Genomic_DNA"/>
</dbReference>
<comment type="caution">
    <text evidence="1">The sequence shown here is derived from an EMBL/GenBank/DDBJ whole genome shotgun (WGS) entry which is preliminary data.</text>
</comment>
<reference evidence="1 2" key="1">
    <citation type="journal article" date="2019" name="Front. Microbiol.">
        <title>Ammonia Oxidation by the Arctic Terrestrial Thaumarchaeote Candidatus Nitrosocosmicus arcticus Is Stimulated by Increasing Temperatures.</title>
        <authorList>
            <person name="Alves R.J.E."/>
            <person name="Kerou M."/>
            <person name="Zappe A."/>
            <person name="Bittner R."/>
            <person name="Abby S.S."/>
            <person name="Schmidt H.A."/>
            <person name="Pfeifer K."/>
            <person name="Schleper C."/>
        </authorList>
    </citation>
    <scope>NUCLEOTIDE SEQUENCE [LARGE SCALE GENOMIC DNA]</scope>
    <source>
        <strain evidence="1 2">Kfb</strain>
    </source>
</reference>
<gene>
    <name evidence="1" type="ORF">NARC_60059</name>
</gene>
<dbReference type="AlphaFoldDB" id="A0A557SVN1"/>
<dbReference type="EC" id="1.1.1.100" evidence="1"/>
<dbReference type="Gene3D" id="3.40.50.720">
    <property type="entry name" value="NAD(P)-binding Rossmann-like Domain"/>
    <property type="match status" value="1"/>
</dbReference>
<sequence length="93" mass="9829">MEQKIHEVSDYEIEKIIKVDLLGSIRLCRSVLPVMMQTSSTKNQSSNITGPGGMGGVIINISSTPAISGNAGGFPHSIAKSGNITLTKCIVKE</sequence>
<keyword evidence="1" id="KW-0560">Oxidoreductase</keyword>
<dbReference type="SUPFAM" id="SSF51735">
    <property type="entry name" value="NAD(P)-binding Rossmann-fold domains"/>
    <property type="match status" value="1"/>
</dbReference>
<dbReference type="OrthoDB" id="24596at2157"/>
<dbReference type="RefSeq" id="WP_144730110.1">
    <property type="nucleotide sequence ID" value="NZ_ML675582.1"/>
</dbReference>
<evidence type="ECO:0000313" key="2">
    <source>
        <dbReference type="Proteomes" id="UP000315289"/>
    </source>
</evidence>
<dbReference type="Pfam" id="PF00106">
    <property type="entry name" value="adh_short"/>
    <property type="match status" value="1"/>
</dbReference>
<protein>
    <submittedName>
        <fullName evidence="1">3-oxoacyl-(Acyl-carrier-protein) reductase</fullName>
        <ecNumber evidence="1">1.1.1.100</ecNumber>
    </submittedName>
</protein>
<dbReference type="InterPro" id="IPR002347">
    <property type="entry name" value="SDR_fam"/>
</dbReference>
<organism evidence="1 2">
    <name type="scientific">Candidatus Nitrosocosmicus arcticus</name>
    <dbReference type="NCBI Taxonomy" id="2035267"/>
    <lineage>
        <taxon>Archaea</taxon>
        <taxon>Nitrososphaerota</taxon>
        <taxon>Nitrososphaeria</taxon>
        <taxon>Nitrososphaerales</taxon>
        <taxon>Nitrososphaeraceae</taxon>
        <taxon>Candidatus Nitrosocosmicus</taxon>
    </lineage>
</organism>
<dbReference type="InterPro" id="IPR036291">
    <property type="entry name" value="NAD(P)-bd_dom_sf"/>
</dbReference>
<evidence type="ECO:0000313" key="1">
    <source>
        <dbReference type="EMBL" id="TVP40672.1"/>
    </source>
</evidence>
<name>A0A557SVN1_9ARCH</name>
<keyword evidence="2" id="KW-1185">Reference proteome</keyword>
<dbReference type="Proteomes" id="UP000315289">
    <property type="component" value="Unassembled WGS sequence"/>
</dbReference>
<dbReference type="GO" id="GO:0004316">
    <property type="term" value="F:3-oxoacyl-[acyl-carrier-protein] reductase (NADPH) activity"/>
    <property type="evidence" value="ECO:0007669"/>
    <property type="project" value="UniProtKB-EC"/>
</dbReference>
<accession>A0A557SVN1</accession>